<dbReference type="AlphaFoldDB" id="A0A4U7AXN0"/>
<organism evidence="2 3">
    <name type="scientific">Elsinoe australis</name>
    <dbReference type="NCBI Taxonomy" id="40998"/>
    <lineage>
        <taxon>Eukaryota</taxon>
        <taxon>Fungi</taxon>
        <taxon>Dikarya</taxon>
        <taxon>Ascomycota</taxon>
        <taxon>Pezizomycotina</taxon>
        <taxon>Dothideomycetes</taxon>
        <taxon>Dothideomycetidae</taxon>
        <taxon>Myriangiales</taxon>
        <taxon>Elsinoaceae</taxon>
        <taxon>Elsinoe</taxon>
    </lineage>
</organism>
<evidence type="ECO:0000256" key="1">
    <source>
        <dbReference type="SAM" id="MobiDB-lite"/>
    </source>
</evidence>
<name>A0A4U7AXN0_9PEZI</name>
<proteinExistence type="predicted"/>
<feature type="compositionally biased region" description="Basic and acidic residues" evidence="1">
    <location>
        <begin position="114"/>
        <end position="128"/>
    </location>
</feature>
<dbReference type="Proteomes" id="UP000308133">
    <property type="component" value="Unassembled WGS sequence"/>
</dbReference>
<accession>A0A4U7AXN0</accession>
<gene>
    <name evidence="2" type="ORF">C1H76_6484</name>
</gene>
<evidence type="ECO:0000313" key="2">
    <source>
        <dbReference type="EMBL" id="TKX21410.1"/>
    </source>
</evidence>
<sequence length="128" mass="14109">MSDNKVPEDFQQYLKKYLEYKDDYLQSVGLGDWKNTPLPPDLIKPTFTTNMPVLPQEDKASGGNITDQVAKESSESTASSHPIHKEGEGAKATIQDHQANPGIALSDKLPQAASKDELKARAEELNKK</sequence>
<protein>
    <submittedName>
        <fullName evidence="2">Uncharacterized protein</fullName>
    </submittedName>
</protein>
<feature type="region of interest" description="Disordered" evidence="1">
    <location>
        <begin position="44"/>
        <end position="128"/>
    </location>
</feature>
<comment type="caution">
    <text evidence="2">The sequence shown here is derived from an EMBL/GenBank/DDBJ whole genome shotgun (WGS) entry which is preliminary data.</text>
</comment>
<evidence type="ECO:0000313" key="3">
    <source>
        <dbReference type="Proteomes" id="UP000308133"/>
    </source>
</evidence>
<reference evidence="2 3" key="1">
    <citation type="submission" date="2018-02" db="EMBL/GenBank/DDBJ databases">
        <title>Draft genome sequences of Elsinoe sp., causing black scab on jojoba.</title>
        <authorList>
            <person name="Stodart B."/>
            <person name="Jeffress S."/>
            <person name="Ash G."/>
            <person name="Arun Chinnappa K."/>
        </authorList>
    </citation>
    <scope>NUCLEOTIDE SEQUENCE [LARGE SCALE GENOMIC DNA]</scope>
    <source>
        <strain evidence="2 3">Hillstone_2</strain>
    </source>
</reference>
<dbReference type="EMBL" id="PTQR01000081">
    <property type="protein sequence ID" value="TKX21410.1"/>
    <property type="molecule type" value="Genomic_DNA"/>
</dbReference>